<dbReference type="AlphaFoldDB" id="A0A423SXT2"/>
<dbReference type="GO" id="GO:0003676">
    <property type="term" value="F:nucleic acid binding"/>
    <property type="evidence" value="ECO:0007669"/>
    <property type="project" value="InterPro"/>
</dbReference>
<evidence type="ECO:0000313" key="6">
    <source>
        <dbReference type="EMBL" id="ROT69060.1"/>
    </source>
</evidence>
<dbReference type="InterPro" id="IPR000467">
    <property type="entry name" value="G_patch_dom"/>
</dbReference>
<evidence type="ECO:0000256" key="1">
    <source>
        <dbReference type="ARBA" id="ARBA00004123"/>
    </source>
</evidence>
<dbReference type="Pfam" id="PF25088">
    <property type="entry name" value="GPKOW_C"/>
    <property type="match status" value="1"/>
</dbReference>
<dbReference type="EMBL" id="QCYY01002608">
    <property type="protein sequence ID" value="ROT69060.1"/>
    <property type="molecule type" value="Genomic_DNA"/>
</dbReference>
<gene>
    <name evidence="6" type="ORF">C7M84_012763</name>
</gene>
<dbReference type="GO" id="GO:0005681">
    <property type="term" value="C:spliceosomal complex"/>
    <property type="evidence" value="ECO:0007669"/>
    <property type="project" value="TreeGrafter"/>
</dbReference>
<dbReference type="InterPro" id="IPR005824">
    <property type="entry name" value="KOW"/>
</dbReference>
<dbReference type="Pfam" id="PF12656">
    <property type="entry name" value="G-patch_2"/>
    <property type="match status" value="1"/>
</dbReference>
<dbReference type="PROSITE" id="PS50174">
    <property type="entry name" value="G_PATCH"/>
    <property type="match status" value="1"/>
</dbReference>
<feature type="region of interest" description="Disordered" evidence="4">
    <location>
        <begin position="302"/>
        <end position="500"/>
    </location>
</feature>
<feature type="compositionally biased region" description="Basic and acidic residues" evidence="4">
    <location>
        <begin position="398"/>
        <end position="500"/>
    </location>
</feature>
<reference evidence="6 7" key="2">
    <citation type="submission" date="2019-01" db="EMBL/GenBank/DDBJ databases">
        <title>The decoding of complex shrimp genome reveals the adaptation for benthos swimmer, frequently molting mechanism and breeding impact on genome.</title>
        <authorList>
            <person name="Sun Y."/>
            <person name="Gao Y."/>
            <person name="Yu Y."/>
        </authorList>
    </citation>
    <scope>NUCLEOTIDE SEQUENCE [LARGE SCALE GENOMIC DNA]</scope>
    <source>
        <tissue evidence="6">Muscle</tissue>
    </source>
</reference>
<feature type="domain" description="G-patch" evidence="5">
    <location>
        <begin position="169"/>
        <end position="227"/>
    </location>
</feature>
<comment type="caution">
    <text evidence="6">The sequence shown here is derived from an EMBL/GenBank/DDBJ whole genome shotgun (WGS) entry which is preliminary data.</text>
</comment>
<dbReference type="InterPro" id="IPR026822">
    <property type="entry name" value="Spp2/MOS2_G-patch"/>
</dbReference>
<sequence length="666" mass="77717">MSAPKFSLSFSKRIEKKTLQPSAIRNDAPAEIKDKTENLESIEENVLKTDGKTEEEELVIPMVQVDRAEIFRKLTEKKLEEDGDNAENKEKGKEEAQAEEKVETKILTLDEQAEAALLEESKRRLEGWTERGAPSNLTIPVAEKEAENGAELYPVGKESSLDNYEEVQVDNFGAALLRGMGWKKTQGIGKRNKKVVDIIDPSAKTFGLMGSNLAGAKDREGKAAAEEEELSLQKGSYVFIHSGRQRGTYGIVESLDEDHMLVKAAVSQAILREVELNVRVVSQKEFKDSSRVINKEMYDKYKEEEERKKGLKKNKHSDDSESNDSKDTRRSKHPESRKTAKEESIKREDTLDVKREGESMEKEKVSDKERDYAAKEKEKPDKRREGDKSTGNYSKGSIYREDEEKESKYRGKDFKESKYKDEKESKYKDEKERKYKDEKETKYREKYEKEQYRQEDNRKYRERDERPERSRDDEQVKKHRENKERRDKDSGYDSKYKSKYEDSKTRYKDEYIKNKYMSADLGPSQKKRSKDDDYKYEVKKAKRSPERMPVVPWVRENLRVRLISKDYKGGKYHKEKVIVKTVITAESCECITPNGDILKKVHPEWLETVIPKIPPQIIMVVKGQQKGQRGRILQLHKDQEKASVQFLEDETVIMKFHYDDICEYVS</sequence>
<dbReference type="InterPro" id="IPR045166">
    <property type="entry name" value="Spp2-like"/>
</dbReference>
<comment type="subcellular location">
    <subcellularLocation>
        <location evidence="1">Nucleus</location>
    </subcellularLocation>
</comment>
<dbReference type="PANTHER" id="PTHR15818">
    <property type="entry name" value="G PATCH AND KOW-CONTAINING"/>
    <property type="match status" value="1"/>
</dbReference>
<proteinExistence type="inferred from homology"/>
<evidence type="ECO:0000259" key="5">
    <source>
        <dbReference type="PROSITE" id="PS50174"/>
    </source>
</evidence>
<dbReference type="SMART" id="SM00443">
    <property type="entry name" value="G_patch"/>
    <property type="match status" value="1"/>
</dbReference>
<evidence type="ECO:0000256" key="4">
    <source>
        <dbReference type="SAM" id="MobiDB-lite"/>
    </source>
</evidence>
<protein>
    <submittedName>
        <fullName evidence="6">Putative G patch domain and KOW motifs-containing protein</fullName>
    </submittedName>
</protein>
<accession>A0A423SXT2</accession>
<feature type="compositionally biased region" description="Basic and acidic residues" evidence="4">
    <location>
        <begin position="529"/>
        <end position="540"/>
    </location>
</feature>
<dbReference type="OrthoDB" id="5577072at2759"/>
<feature type="region of interest" description="Disordered" evidence="4">
    <location>
        <begin position="518"/>
        <end position="540"/>
    </location>
</feature>
<name>A0A423SXT2_PENVA</name>
<comment type="similarity">
    <text evidence="2">Belongs to the MOS2 family.</text>
</comment>
<dbReference type="GO" id="GO:0000398">
    <property type="term" value="P:mRNA splicing, via spliceosome"/>
    <property type="evidence" value="ECO:0007669"/>
    <property type="project" value="InterPro"/>
</dbReference>
<feature type="compositionally biased region" description="Basic and acidic residues" evidence="4">
    <location>
        <begin position="316"/>
        <end position="388"/>
    </location>
</feature>
<dbReference type="Proteomes" id="UP000283509">
    <property type="component" value="Unassembled WGS sequence"/>
</dbReference>
<organism evidence="6 7">
    <name type="scientific">Penaeus vannamei</name>
    <name type="common">Whiteleg shrimp</name>
    <name type="synonym">Litopenaeus vannamei</name>
    <dbReference type="NCBI Taxonomy" id="6689"/>
    <lineage>
        <taxon>Eukaryota</taxon>
        <taxon>Metazoa</taxon>
        <taxon>Ecdysozoa</taxon>
        <taxon>Arthropoda</taxon>
        <taxon>Crustacea</taxon>
        <taxon>Multicrustacea</taxon>
        <taxon>Malacostraca</taxon>
        <taxon>Eumalacostraca</taxon>
        <taxon>Eucarida</taxon>
        <taxon>Decapoda</taxon>
        <taxon>Dendrobranchiata</taxon>
        <taxon>Penaeoidea</taxon>
        <taxon>Penaeidae</taxon>
        <taxon>Penaeus</taxon>
    </lineage>
</organism>
<evidence type="ECO:0000313" key="7">
    <source>
        <dbReference type="Proteomes" id="UP000283509"/>
    </source>
</evidence>
<evidence type="ECO:0000256" key="3">
    <source>
        <dbReference type="ARBA" id="ARBA00023242"/>
    </source>
</evidence>
<dbReference type="STRING" id="6689.A0A423SXT2"/>
<feature type="region of interest" description="Disordered" evidence="4">
    <location>
        <begin position="76"/>
        <end position="101"/>
    </location>
</feature>
<dbReference type="Gene3D" id="2.30.30.140">
    <property type="match status" value="1"/>
</dbReference>
<keyword evidence="3" id="KW-0539">Nucleus</keyword>
<dbReference type="Gene3D" id="2.30.30.30">
    <property type="match status" value="1"/>
</dbReference>
<evidence type="ECO:0000256" key="2">
    <source>
        <dbReference type="ARBA" id="ARBA00010966"/>
    </source>
</evidence>
<reference evidence="6 7" key="1">
    <citation type="submission" date="2018-04" db="EMBL/GenBank/DDBJ databases">
        <authorList>
            <person name="Zhang X."/>
            <person name="Yuan J."/>
            <person name="Li F."/>
            <person name="Xiang J."/>
        </authorList>
    </citation>
    <scope>NUCLEOTIDE SEQUENCE [LARGE SCALE GENOMIC DNA]</scope>
    <source>
        <tissue evidence="6">Muscle</tissue>
    </source>
</reference>
<keyword evidence="7" id="KW-1185">Reference proteome</keyword>
<dbReference type="SMART" id="SM00739">
    <property type="entry name" value="KOW"/>
    <property type="match status" value="2"/>
</dbReference>
<dbReference type="InterPro" id="IPR014722">
    <property type="entry name" value="Rib_uL2_dom2"/>
</dbReference>
<dbReference type="PANTHER" id="PTHR15818:SF2">
    <property type="entry name" value="G-PATCH DOMAIN AND KOW MOTIFS-CONTAINING PROTEIN"/>
    <property type="match status" value="1"/>
</dbReference>